<feature type="transmembrane region" description="Helical" evidence="1">
    <location>
        <begin position="187"/>
        <end position="213"/>
    </location>
</feature>
<feature type="transmembrane region" description="Helical" evidence="1">
    <location>
        <begin position="150"/>
        <end position="167"/>
    </location>
</feature>
<evidence type="ECO:0000313" key="2">
    <source>
        <dbReference type="EMBL" id="RDB31220.1"/>
    </source>
</evidence>
<keyword evidence="1" id="KW-1133">Transmembrane helix</keyword>
<accession>A0A369KCN6</accession>
<dbReference type="AlphaFoldDB" id="A0A369KCN6"/>
<evidence type="ECO:0000313" key="3">
    <source>
        <dbReference type="Proteomes" id="UP000253816"/>
    </source>
</evidence>
<reference evidence="2 3" key="1">
    <citation type="submission" date="2018-07" db="EMBL/GenBank/DDBJ databases">
        <title>Comparative genomics of the Candidatus Parilichlamydiaceae reveals evidence of convergent evolution and genome reduction in the phylum Chlamydiae.</title>
        <authorList>
            <person name="Taylor-Brown A."/>
            <person name="Polkinghorne A."/>
        </authorList>
    </citation>
    <scope>NUCLEOTIDE SEQUENCE [LARGE SCALE GENOMIC DNA]</scope>
    <source>
        <strain evidence="2 3">Hat2</strain>
    </source>
</reference>
<keyword evidence="1" id="KW-0472">Membrane</keyword>
<feature type="transmembrane region" description="Helical" evidence="1">
    <location>
        <begin position="63"/>
        <end position="90"/>
    </location>
</feature>
<dbReference type="Proteomes" id="UP000253816">
    <property type="component" value="Unassembled WGS sequence"/>
</dbReference>
<protein>
    <submittedName>
        <fullName evidence="2">Uncharacterized protein</fullName>
    </submittedName>
</protein>
<dbReference type="EMBL" id="QQBG01000026">
    <property type="protein sequence ID" value="RDB31220.1"/>
    <property type="molecule type" value="Genomic_DNA"/>
</dbReference>
<organism evidence="2 3">
    <name type="scientific">Candidatus Similichlamydia laticola</name>
    <dbReference type="NCBI Taxonomy" id="2170265"/>
    <lineage>
        <taxon>Bacteria</taxon>
        <taxon>Pseudomonadati</taxon>
        <taxon>Chlamydiota</taxon>
        <taxon>Chlamydiia</taxon>
        <taxon>Parachlamydiales</taxon>
        <taxon>Candidatus Parilichlamydiaceae</taxon>
        <taxon>Candidatus Similichlamydia</taxon>
    </lineage>
</organism>
<sequence>MQTVPCQANRFTSLLKKGYCIIPVRVLRFPLIYFQASKTYLESRLKEKETTDRPYLSRMQTGTFFLLAPLLQAVFFLKILQTALYVGHLFVPTKRTLLALGTLSFASKTFWGSTILFSLFLIFSVFIQLYQALTLPRSKLTRDVLTFHRFPPLIEANLFAYALLSQINQILWSSCQSSIRSFSHLHLLHLLATPVSHALVHFSIALMVLFFVLHFFTHKENKLDVLHCLFNSTSLLHLLKLMLTKTFDFSLLKQILASILIWKVPSKKKTTVSARLTAIPCPNTFEAML</sequence>
<comment type="caution">
    <text evidence="2">The sequence shown here is derived from an EMBL/GenBank/DDBJ whole genome shotgun (WGS) entry which is preliminary data.</text>
</comment>
<gene>
    <name evidence="2" type="ORF">HAT2_00700</name>
</gene>
<proteinExistence type="predicted"/>
<feature type="transmembrane region" description="Helical" evidence="1">
    <location>
        <begin position="110"/>
        <end position="130"/>
    </location>
</feature>
<name>A0A369KCN6_9BACT</name>
<evidence type="ECO:0000256" key="1">
    <source>
        <dbReference type="SAM" id="Phobius"/>
    </source>
</evidence>
<keyword evidence="1" id="KW-0812">Transmembrane</keyword>
<keyword evidence="3" id="KW-1185">Reference proteome</keyword>